<accession>A0A1G6J4N4</accession>
<gene>
    <name evidence="1" type="ORF">SAMN05421663_101476</name>
</gene>
<reference evidence="2" key="1">
    <citation type="submission" date="2016-10" db="EMBL/GenBank/DDBJ databases">
        <authorList>
            <person name="Varghese N."/>
            <person name="Submissions S."/>
        </authorList>
    </citation>
    <scope>NUCLEOTIDE SEQUENCE [LARGE SCALE GENOMIC DNA]</scope>
    <source>
        <strain evidence="2">DSM 21620</strain>
    </source>
</reference>
<dbReference type="EMBL" id="FMZB01000001">
    <property type="protein sequence ID" value="SDC13700.1"/>
    <property type="molecule type" value="Genomic_DNA"/>
</dbReference>
<sequence>MEQLTLLPEIDEKEVQQIVIKELKQYRALKIQIENRREQQKAGMVGVFPSLRLADRLNEIKVRQQMSGRWRARLII</sequence>
<name>A0A1G6J4N4_9BACI</name>
<organism evidence="1 2">
    <name type="scientific">Terribacillus halophilus</name>
    <dbReference type="NCBI Taxonomy" id="361279"/>
    <lineage>
        <taxon>Bacteria</taxon>
        <taxon>Bacillati</taxon>
        <taxon>Bacillota</taxon>
        <taxon>Bacilli</taxon>
        <taxon>Bacillales</taxon>
        <taxon>Bacillaceae</taxon>
        <taxon>Terribacillus</taxon>
    </lineage>
</organism>
<evidence type="ECO:0000313" key="2">
    <source>
        <dbReference type="Proteomes" id="UP000198666"/>
    </source>
</evidence>
<dbReference type="AlphaFoldDB" id="A0A1G6J4N4"/>
<keyword evidence="2" id="KW-1185">Reference proteome</keyword>
<protein>
    <submittedName>
        <fullName evidence="1">Uncharacterized protein</fullName>
    </submittedName>
</protein>
<proteinExistence type="predicted"/>
<dbReference type="Proteomes" id="UP000198666">
    <property type="component" value="Unassembled WGS sequence"/>
</dbReference>
<evidence type="ECO:0000313" key="1">
    <source>
        <dbReference type="EMBL" id="SDC13700.1"/>
    </source>
</evidence>